<feature type="coiled-coil region" evidence="1">
    <location>
        <begin position="95"/>
        <end position="170"/>
    </location>
</feature>
<gene>
    <name evidence="2" type="ORF">WH95_18360</name>
</gene>
<evidence type="ECO:0000313" key="3">
    <source>
        <dbReference type="Proteomes" id="UP000034491"/>
    </source>
</evidence>
<dbReference type="PATRIC" id="fig|1549748.8.peg.2945"/>
<sequence length="204" mass="23134">MSELKPCPFCGSEAFEDIWENKFGVFEGSIACDCGARSEDLEEDMPLNEAKAIIIEKWNTRTSPEVGEKSPEELLKSITGLSSEYEINVIFRKVMAKQRQIIQSQQAEIEQWKANHADVVARNRILSQREDLPVDRLPAHKELERSQARVKELEGVIADLESDMEKIFNHTCNYGKNLGHHLYQCRKIAGTALYGIDEPAPEGE</sequence>
<dbReference type="STRING" id="1549748.WH95_18360"/>
<dbReference type="RefSeq" id="WP_046509838.1">
    <property type="nucleotide sequence ID" value="NZ_LANI01000032.1"/>
</dbReference>
<dbReference type="Proteomes" id="UP000034491">
    <property type="component" value="Unassembled WGS sequence"/>
</dbReference>
<keyword evidence="1" id="KW-0175">Coiled coil</keyword>
<keyword evidence="3" id="KW-1185">Reference proteome</keyword>
<dbReference type="NCBIfam" id="TIGR03655">
    <property type="entry name" value="anti_R_Lar"/>
    <property type="match status" value="1"/>
</dbReference>
<evidence type="ECO:0008006" key="4">
    <source>
        <dbReference type="Google" id="ProtNLM"/>
    </source>
</evidence>
<evidence type="ECO:0000313" key="2">
    <source>
        <dbReference type="EMBL" id="KKJ75410.1"/>
    </source>
</evidence>
<reference evidence="2 3" key="1">
    <citation type="submission" date="2015-03" db="EMBL/GenBank/DDBJ databases">
        <title>Genome sequence of Kiloniella sp. P1-1, isolated from the gut microflora of Pacific white shrimp, Penaeus vannamei.</title>
        <authorList>
            <person name="Shao Z."/>
            <person name="Wang L."/>
            <person name="Li X."/>
        </authorList>
    </citation>
    <scope>NUCLEOTIDE SEQUENCE [LARGE SCALE GENOMIC DNA]</scope>
    <source>
        <strain evidence="2 3">P1-1</strain>
    </source>
</reference>
<dbReference type="EMBL" id="LANI01000032">
    <property type="protein sequence ID" value="KKJ75410.1"/>
    <property type="molecule type" value="Genomic_DNA"/>
</dbReference>
<accession>A0A0M2R5Y9</accession>
<dbReference type="Pfam" id="PF14354">
    <property type="entry name" value="Lar_restr_allev"/>
    <property type="match status" value="1"/>
</dbReference>
<comment type="caution">
    <text evidence="2">The sequence shown here is derived from an EMBL/GenBank/DDBJ whole genome shotgun (WGS) entry which is preliminary data.</text>
</comment>
<dbReference type="AlphaFoldDB" id="A0A0M2R5Y9"/>
<proteinExistence type="predicted"/>
<dbReference type="InterPro" id="IPR019908">
    <property type="entry name" value="Toxin_RalR"/>
</dbReference>
<name>A0A0M2R5Y9_9PROT</name>
<protein>
    <recommendedName>
        <fullName evidence="4">Restriction alleviation protein, Lar family</fullName>
    </recommendedName>
</protein>
<organism evidence="2 3">
    <name type="scientific">Kiloniella litopenaei</name>
    <dbReference type="NCBI Taxonomy" id="1549748"/>
    <lineage>
        <taxon>Bacteria</taxon>
        <taxon>Pseudomonadati</taxon>
        <taxon>Pseudomonadota</taxon>
        <taxon>Alphaproteobacteria</taxon>
        <taxon>Rhodospirillales</taxon>
        <taxon>Kiloniellaceae</taxon>
        <taxon>Kiloniella</taxon>
    </lineage>
</organism>
<dbReference type="OrthoDB" id="7219996at2"/>
<evidence type="ECO:0000256" key="1">
    <source>
        <dbReference type="SAM" id="Coils"/>
    </source>
</evidence>